<protein>
    <submittedName>
        <fullName evidence="1">Uncharacterized protein</fullName>
    </submittedName>
</protein>
<evidence type="ECO:0000313" key="1">
    <source>
        <dbReference type="EMBL" id="KKQ10467.1"/>
    </source>
</evidence>
<dbReference type="EMBL" id="LBSA01000004">
    <property type="protein sequence ID" value="KKQ10467.1"/>
    <property type="molecule type" value="Genomic_DNA"/>
</dbReference>
<organism evidence="1 2">
    <name type="scientific">Candidatus Daviesbacteria bacterium GW2011_GWB1_36_5</name>
    <dbReference type="NCBI Taxonomy" id="1618426"/>
    <lineage>
        <taxon>Bacteria</taxon>
        <taxon>Candidatus Daviesiibacteriota</taxon>
    </lineage>
</organism>
<dbReference type="Proteomes" id="UP000034492">
    <property type="component" value="Unassembled WGS sequence"/>
</dbReference>
<comment type="caution">
    <text evidence="1">The sequence shown here is derived from an EMBL/GenBank/DDBJ whole genome shotgun (WGS) entry which is preliminary data.</text>
</comment>
<reference evidence="1 2" key="1">
    <citation type="journal article" date="2015" name="Nature">
        <title>rRNA introns, odd ribosomes, and small enigmatic genomes across a large radiation of phyla.</title>
        <authorList>
            <person name="Brown C.T."/>
            <person name="Hug L.A."/>
            <person name="Thomas B.C."/>
            <person name="Sharon I."/>
            <person name="Castelle C.J."/>
            <person name="Singh A."/>
            <person name="Wilkins M.J."/>
            <person name="Williams K.H."/>
            <person name="Banfield J.F."/>
        </authorList>
    </citation>
    <scope>NUCLEOTIDE SEQUENCE [LARGE SCALE GENOMIC DNA]</scope>
</reference>
<dbReference type="AlphaFoldDB" id="A0A0G0EY68"/>
<accession>A0A0G0EY68</accession>
<sequence>MTEIAEVAILEPKELEVTPKQLAALILDTLEIDSSEKAKQIEALTEGLDPENDFDSEIINSAKRMVGSIDKTVALGRDALAGKPIPIVERSAERSFIYLGDELGPEPSEHQKITEYTFDPNKSTDNAHLVDLLCRTLENSVRQDASPIFGYSQLLERTAESDAVKDKYATLASQSMSLSQDTLAFERMRDASFAGNQINVAARGSVQILSLS</sequence>
<evidence type="ECO:0000313" key="2">
    <source>
        <dbReference type="Proteomes" id="UP000034492"/>
    </source>
</evidence>
<gene>
    <name evidence="1" type="ORF">US19_C0004G0015</name>
</gene>
<name>A0A0G0EY68_9BACT</name>
<proteinExistence type="predicted"/>